<feature type="active site" evidence="4">
    <location>
        <position position="370"/>
    </location>
</feature>
<dbReference type="PANTHER" id="PTHR11905">
    <property type="entry name" value="ADAM A DISINTEGRIN AND METALLOPROTEASE DOMAIN"/>
    <property type="match status" value="1"/>
</dbReference>
<keyword evidence="6" id="KW-0732">Signal</keyword>
<dbReference type="Pfam" id="PF13582">
    <property type="entry name" value="Reprolysin_3"/>
    <property type="match status" value="1"/>
</dbReference>
<dbReference type="InterPro" id="IPR036436">
    <property type="entry name" value="Disintegrin_dom_sf"/>
</dbReference>
<keyword evidence="5" id="KW-0175">Coiled coil</keyword>
<comment type="caution">
    <text evidence="9">The sequence shown here is derived from an EMBL/GenBank/DDBJ whole genome shotgun (WGS) entry which is preliminary data.</text>
</comment>
<dbReference type="AlphaFoldDB" id="A0A9P6KZ73"/>
<dbReference type="SUPFAM" id="SSF55486">
    <property type="entry name" value="Metalloproteases ('zincins'), catalytic domain"/>
    <property type="match status" value="1"/>
</dbReference>
<dbReference type="Gene3D" id="3.40.390.10">
    <property type="entry name" value="Collagenase (Catalytic Domain)"/>
    <property type="match status" value="1"/>
</dbReference>
<dbReference type="GO" id="GO:0006508">
    <property type="term" value="P:proteolysis"/>
    <property type="evidence" value="ECO:0007669"/>
    <property type="project" value="InterPro"/>
</dbReference>
<organism evidence="9 10">
    <name type="scientific">Nosema granulosis</name>
    <dbReference type="NCBI Taxonomy" id="83296"/>
    <lineage>
        <taxon>Eukaryota</taxon>
        <taxon>Fungi</taxon>
        <taxon>Fungi incertae sedis</taxon>
        <taxon>Microsporidia</taxon>
        <taxon>Nosematidae</taxon>
        <taxon>Nosema</taxon>
    </lineage>
</organism>
<feature type="signal peptide" evidence="6">
    <location>
        <begin position="1"/>
        <end position="21"/>
    </location>
</feature>
<feature type="binding site" evidence="4">
    <location>
        <position position="379"/>
    </location>
    <ligand>
        <name>Zn(2+)</name>
        <dbReference type="ChEBI" id="CHEBI:29105"/>
        <note>catalytic</note>
    </ligand>
</feature>
<dbReference type="InterPro" id="IPR001762">
    <property type="entry name" value="Disintegrin_dom"/>
</dbReference>
<dbReference type="InterPro" id="IPR001590">
    <property type="entry name" value="Peptidase_M12B"/>
</dbReference>
<feature type="coiled-coil region" evidence="5">
    <location>
        <begin position="144"/>
        <end position="192"/>
    </location>
</feature>
<protein>
    <recommendedName>
        <fullName evidence="3">Disintegrin and metalloproteinase domain-containing protein B</fullName>
    </recommendedName>
</protein>
<dbReference type="GO" id="GO:0046872">
    <property type="term" value="F:metal ion binding"/>
    <property type="evidence" value="ECO:0007669"/>
    <property type="project" value="UniProtKB-KW"/>
</dbReference>
<feature type="chain" id="PRO_5040305551" description="Disintegrin and metalloproteinase domain-containing protein B" evidence="6">
    <location>
        <begin position="22"/>
        <end position="575"/>
    </location>
</feature>
<dbReference type="EMBL" id="SBJO01000113">
    <property type="protein sequence ID" value="KAF9762996.1"/>
    <property type="molecule type" value="Genomic_DNA"/>
</dbReference>
<feature type="binding site" evidence="4">
    <location>
        <position position="373"/>
    </location>
    <ligand>
        <name>Zn(2+)</name>
        <dbReference type="ChEBI" id="CHEBI:29105"/>
        <note>catalytic</note>
    </ligand>
</feature>
<dbReference type="Gene3D" id="4.10.70.10">
    <property type="entry name" value="Disintegrin domain"/>
    <property type="match status" value="1"/>
</dbReference>
<sequence>MNISNTKKALLWFCFLRCVVYRDGYNRLISPEDLYKHGTFYIDFESYKLKLVSSVYTEDGVVFKKDICHYSAFKEGTESYGSFDICGKIQGRIVEGSKTIEYRSGKNPYEMAVEESQDSIIEVRKNSVVIKLNKNVHVTEIEVTKEIENTNKEIENTNKGIENTNKEIENTNKEIENTNKGIENTNKGIENTNKENTFITGTIKENTNKKNPIKTNTTMNNIINHTMLEKTAYVKIFFINDRDRVEDLQGDINFDTQEMFREASRIIEGMFKIKLQFMGVLNIVDGTLFPEVYTSKIQKLEYLSNFFEDRSLDKSLQNSNLIVFLTSKDIDDVEGLSFIGGSCSLRDGYSMINISQKDSSFYKGKVLAHEILHSLGAHHDDKSLSLMRESFNPVYRESEVVISKETQEEVEAFLHRNISMFTKANTCGSGFVDGSKECDSGLPFGSECCTEDCRLRDGSECDDKNGECCKKCKFVDKNIFCGKSSENYFKKDCQSQGRCSGKSPECISTILPDGLKCLQGVCKRGVCQTPSLWCSRVGRIYEEGCKDKTRLKCLDEKEECGIVLDDVYKPFFLPL</sequence>
<evidence type="ECO:0000313" key="10">
    <source>
        <dbReference type="Proteomes" id="UP000740883"/>
    </source>
</evidence>
<dbReference type="OrthoDB" id="5951731at2759"/>
<evidence type="ECO:0000256" key="4">
    <source>
        <dbReference type="PROSITE-ProRule" id="PRU00276"/>
    </source>
</evidence>
<evidence type="ECO:0000256" key="6">
    <source>
        <dbReference type="SAM" id="SignalP"/>
    </source>
</evidence>
<reference evidence="9 10" key="1">
    <citation type="journal article" date="2020" name="Genome Biol. Evol.">
        <title>Comparative genomics of strictly vertically transmitted, feminizing microsporidia endosymbionts of amphipod crustaceans.</title>
        <authorList>
            <person name="Cormier A."/>
            <person name="Chebbi M.A."/>
            <person name="Giraud I."/>
            <person name="Wattier R."/>
            <person name="Teixeira M."/>
            <person name="Gilbert C."/>
            <person name="Rigaud T."/>
            <person name="Cordaux R."/>
        </authorList>
    </citation>
    <scope>NUCLEOTIDE SEQUENCE [LARGE SCALE GENOMIC DNA]</scope>
    <source>
        <strain evidence="9 10">Ou3-Ou53</strain>
    </source>
</reference>
<dbReference type="PROSITE" id="PS50214">
    <property type="entry name" value="DISINTEGRIN_2"/>
    <property type="match status" value="1"/>
</dbReference>
<proteinExistence type="predicted"/>
<gene>
    <name evidence="9" type="primary">VM3</name>
    <name evidence="9" type="ORF">NGRA_1595</name>
</gene>
<name>A0A9P6KZ73_9MICR</name>
<evidence type="ECO:0000313" key="9">
    <source>
        <dbReference type="EMBL" id="KAF9762996.1"/>
    </source>
</evidence>
<evidence type="ECO:0000259" key="7">
    <source>
        <dbReference type="PROSITE" id="PS50214"/>
    </source>
</evidence>
<accession>A0A9P6KZ73</accession>
<dbReference type="PROSITE" id="PS50215">
    <property type="entry name" value="ADAM_MEPRO"/>
    <property type="match status" value="1"/>
</dbReference>
<keyword evidence="4" id="KW-0479">Metal-binding</keyword>
<dbReference type="GO" id="GO:0004222">
    <property type="term" value="F:metalloendopeptidase activity"/>
    <property type="evidence" value="ECO:0007669"/>
    <property type="project" value="InterPro"/>
</dbReference>
<evidence type="ECO:0000256" key="3">
    <source>
        <dbReference type="ARBA" id="ARBA00074021"/>
    </source>
</evidence>
<comment type="caution">
    <text evidence="4">Lacks conserved residue(s) required for the propagation of feature annotation.</text>
</comment>
<keyword evidence="1" id="KW-1015">Disulfide bond</keyword>
<feature type="domain" description="Peptidase M12B" evidence="8">
    <location>
        <begin position="232"/>
        <end position="381"/>
    </location>
</feature>
<keyword evidence="10" id="KW-1185">Reference proteome</keyword>
<dbReference type="SMART" id="SM00050">
    <property type="entry name" value="DISIN"/>
    <property type="match status" value="1"/>
</dbReference>
<evidence type="ECO:0000259" key="8">
    <source>
        <dbReference type="PROSITE" id="PS50215"/>
    </source>
</evidence>
<evidence type="ECO:0000256" key="1">
    <source>
        <dbReference type="ARBA" id="ARBA00023157"/>
    </source>
</evidence>
<evidence type="ECO:0000256" key="5">
    <source>
        <dbReference type="SAM" id="Coils"/>
    </source>
</evidence>
<keyword evidence="4" id="KW-0862">Zinc</keyword>
<evidence type="ECO:0000256" key="2">
    <source>
        <dbReference type="ARBA" id="ARBA00056552"/>
    </source>
</evidence>
<dbReference type="PANTHER" id="PTHR11905:SF159">
    <property type="entry name" value="ADAM METALLOPROTEASE"/>
    <property type="match status" value="1"/>
</dbReference>
<dbReference type="Proteomes" id="UP000740883">
    <property type="component" value="Unassembled WGS sequence"/>
</dbReference>
<dbReference type="SUPFAM" id="SSF57552">
    <property type="entry name" value="Blood coagulation inhibitor (disintegrin)"/>
    <property type="match status" value="1"/>
</dbReference>
<dbReference type="InterPro" id="IPR024079">
    <property type="entry name" value="MetalloPept_cat_dom_sf"/>
</dbReference>
<feature type="binding site" evidence="4">
    <location>
        <position position="369"/>
    </location>
    <ligand>
        <name>Zn(2+)</name>
        <dbReference type="ChEBI" id="CHEBI:29105"/>
        <note>catalytic</note>
    </ligand>
</feature>
<feature type="domain" description="Disintegrin" evidence="7">
    <location>
        <begin position="424"/>
        <end position="513"/>
    </location>
</feature>
<dbReference type="FunFam" id="4.10.70.10:FF:000003">
    <property type="entry name" value="Disintegrin and metalloproteinase domain-containing protein 17"/>
    <property type="match status" value="1"/>
</dbReference>
<comment type="function">
    <text evidence="2">Probable zinc protease.</text>
</comment>